<dbReference type="Gene3D" id="2.40.70.10">
    <property type="entry name" value="Acid Proteases"/>
    <property type="match status" value="2"/>
</dbReference>
<evidence type="ECO:0000313" key="15">
    <source>
        <dbReference type="EMBL" id="KAK0408767.1"/>
    </source>
</evidence>
<dbReference type="AlphaFoldDB" id="A0AA39LT69"/>
<dbReference type="InterPro" id="IPR001969">
    <property type="entry name" value="Aspartic_peptidase_AS"/>
</dbReference>
<feature type="active site" evidence="10">
    <location>
        <position position="86"/>
    </location>
</feature>
<keyword evidence="16" id="KW-1185">Reference proteome</keyword>
<dbReference type="PROSITE" id="PS51767">
    <property type="entry name" value="PEPTIDASE_A1"/>
    <property type="match status" value="1"/>
</dbReference>
<dbReference type="PANTHER" id="PTHR47966:SF45">
    <property type="entry name" value="PEPTIDASE A1 DOMAIN-CONTAINING PROTEIN"/>
    <property type="match status" value="1"/>
</dbReference>
<organism evidence="15 16">
    <name type="scientific">Steinernema hermaphroditum</name>
    <dbReference type="NCBI Taxonomy" id="289476"/>
    <lineage>
        <taxon>Eukaryota</taxon>
        <taxon>Metazoa</taxon>
        <taxon>Ecdysozoa</taxon>
        <taxon>Nematoda</taxon>
        <taxon>Chromadorea</taxon>
        <taxon>Rhabditida</taxon>
        <taxon>Tylenchina</taxon>
        <taxon>Panagrolaimomorpha</taxon>
        <taxon>Strongyloidoidea</taxon>
        <taxon>Steinernematidae</taxon>
        <taxon>Steinernema</taxon>
    </lineage>
</organism>
<dbReference type="GO" id="GO:0004190">
    <property type="term" value="F:aspartic-type endopeptidase activity"/>
    <property type="evidence" value="ECO:0007669"/>
    <property type="project" value="UniProtKB-KW"/>
</dbReference>
<gene>
    <name evidence="15" type="ORF">QR680_004144</name>
</gene>
<feature type="domain" description="Peptidase A1" evidence="14">
    <location>
        <begin position="68"/>
        <end position="414"/>
    </location>
</feature>
<dbReference type="Proteomes" id="UP001175271">
    <property type="component" value="Unassembled WGS sequence"/>
</dbReference>
<evidence type="ECO:0000256" key="13">
    <source>
        <dbReference type="SAM" id="SignalP"/>
    </source>
</evidence>
<dbReference type="InterPro" id="IPR001461">
    <property type="entry name" value="Aspartic_peptidase_A1"/>
</dbReference>
<evidence type="ECO:0000256" key="12">
    <source>
        <dbReference type="RuleBase" id="RU000454"/>
    </source>
</evidence>
<keyword evidence="5 13" id="KW-0732">Signal</keyword>
<dbReference type="GO" id="GO:0005764">
    <property type="term" value="C:lysosome"/>
    <property type="evidence" value="ECO:0007669"/>
    <property type="project" value="TreeGrafter"/>
</dbReference>
<keyword evidence="4 12" id="KW-0645">Protease</keyword>
<dbReference type="InterPro" id="IPR033121">
    <property type="entry name" value="PEPTIDASE_A1"/>
</dbReference>
<dbReference type="GO" id="GO:0006508">
    <property type="term" value="P:proteolysis"/>
    <property type="evidence" value="ECO:0007669"/>
    <property type="project" value="UniProtKB-KW"/>
</dbReference>
<dbReference type="InterPro" id="IPR021109">
    <property type="entry name" value="Peptidase_aspartic_dom_sf"/>
</dbReference>
<dbReference type="EMBL" id="JAUCMV010000003">
    <property type="protein sequence ID" value="KAK0408767.1"/>
    <property type="molecule type" value="Genomic_DNA"/>
</dbReference>
<keyword evidence="6 12" id="KW-0064">Aspartyl protease</keyword>
<evidence type="ECO:0000259" key="14">
    <source>
        <dbReference type="PROSITE" id="PS51767"/>
    </source>
</evidence>
<evidence type="ECO:0000256" key="2">
    <source>
        <dbReference type="ARBA" id="ARBA00007447"/>
    </source>
</evidence>
<evidence type="ECO:0000256" key="1">
    <source>
        <dbReference type="ARBA" id="ARBA00004613"/>
    </source>
</evidence>
<evidence type="ECO:0000256" key="7">
    <source>
        <dbReference type="ARBA" id="ARBA00022801"/>
    </source>
</evidence>
<keyword evidence="9" id="KW-0325">Glycoprotein</keyword>
<evidence type="ECO:0000313" key="16">
    <source>
        <dbReference type="Proteomes" id="UP001175271"/>
    </source>
</evidence>
<comment type="caution">
    <text evidence="15">The sequence shown here is derived from an EMBL/GenBank/DDBJ whole genome shotgun (WGS) entry which is preliminary data.</text>
</comment>
<proteinExistence type="inferred from homology"/>
<keyword evidence="7 12" id="KW-0378">Hydrolase</keyword>
<dbReference type="PROSITE" id="PS00141">
    <property type="entry name" value="ASP_PROTEASE"/>
    <property type="match status" value="1"/>
</dbReference>
<dbReference type="GO" id="GO:0005576">
    <property type="term" value="C:extracellular region"/>
    <property type="evidence" value="ECO:0007669"/>
    <property type="project" value="UniProtKB-SubCell"/>
</dbReference>
<keyword evidence="8 11" id="KW-1015">Disulfide bond</keyword>
<dbReference type="InterPro" id="IPR034164">
    <property type="entry name" value="Pepsin-like_dom"/>
</dbReference>
<dbReference type="FunFam" id="2.40.70.10:FF:000058">
    <property type="entry name" value="ASpartyl Protease"/>
    <property type="match status" value="1"/>
</dbReference>
<keyword evidence="3" id="KW-0964">Secreted</keyword>
<evidence type="ECO:0000256" key="9">
    <source>
        <dbReference type="ARBA" id="ARBA00023180"/>
    </source>
</evidence>
<reference evidence="15" key="1">
    <citation type="submission" date="2023-06" db="EMBL/GenBank/DDBJ databases">
        <title>Genomic analysis of the entomopathogenic nematode Steinernema hermaphroditum.</title>
        <authorList>
            <person name="Schwarz E.M."/>
            <person name="Heppert J.K."/>
            <person name="Baniya A."/>
            <person name="Schwartz H.T."/>
            <person name="Tan C.-H."/>
            <person name="Antoshechkin I."/>
            <person name="Sternberg P.W."/>
            <person name="Goodrich-Blair H."/>
            <person name="Dillman A.R."/>
        </authorList>
    </citation>
    <scope>NUCLEOTIDE SEQUENCE</scope>
    <source>
        <strain evidence="15">PS9179</strain>
        <tissue evidence="15">Whole animal</tissue>
    </source>
</reference>
<comment type="subcellular location">
    <subcellularLocation>
        <location evidence="1">Secreted</location>
    </subcellularLocation>
</comment>
<dbReference type="Pfam" id="PF00026">
    <property type="entry name" value="Asp"/>
    <property type="match status" value="1"/>
</dbReference>
<evidence type="ECO:0000256" key="8">
    <source>
        <dbReference type="ARBA" id="ARBA00023157"/>
    </source>
</evidence>
<feature type="disulfide bond" evidence="11">
    <location>
        <begin position="99"/>
        <end position="138"/>
    </location>
</feature>
<evidence type="ECO:0000256" key="4">
    <source>
        <dbReference type="ARBA" id="ARBA00022670"/>
    </source>
</evidence>
<feature type="signal peptide" evidence="13">
    <location>
        <begin position="1"/>
        <end position="15"/>
    </location>
</feature>
<feature type="chain" id="PRO_5041289585" description="Peptidase A1 domain-containing protein" evidence="13">
    <location>
        <begin position="16"/>
        <end position="418"/>
    </location>
</feature>
<evidence type="ECO:0000256" key="11">
    <source>
        <dbReference type="PIRSR" id="PIRSR601461-2"/>
    </source>
</evidence>
<dbReference type="CDD" id="cd05471">
    <property type="entry name" value="pepsin_like"/>
    <property type="match status" value="1"/>
</dbReference>
<evidence type="ECO:0000256" key="5">
    <source>
        <dbReference type="ARBA" id="ARBA00022729"/>
    </source>
</evidence>
<feature type="active site" evidence="10">
    <location>
        <position position="309"/>
    </location>
</feature>
<dbReference type="PANTHER" id="PTHR47966">
    <property type="entry name" value="BETA-SITE APP-CLEAVING ENZYME, ISOFORM A-RELATED"/>
    <property type="match status" value="1"/>
</dbReference>
<name>A0AA39LT69_9BILA</name>
<accession>A0AA39LT69</accession>
<sequence>MKVLVFFALIGVAASASFQIPLRRIESRRERAVREGTWKNYEQYREKSRVTNLEKIGQVVNDYTDTQYVGNITIGTPAQSFSVILDTGSANLWVTDSSCGKDDGSDPCPDYCKDPTFCKILCDPQCCHGQKTIFLSNCFNKRKFNSSKSSSYVKNGEGWSIKYGSGAAMGFYGEDTVAFGDAGTSQLIIPNTTFGQATSIAPVFVDDPFDGILGLAFQSLAQNHILPPLMNAIYQGLLDQPLFSVWMEEKGDVDNVHGGLFTYGALDTQHCSDDINYVALTQVSYWQFRMDGVSVGDYNNNAGWDVFSDTGTSLIEGPQAVIEGIAQAVGAHLEDEYGYVLPCSGTPDIVFTIGGRKYAIKEHNYKLNIVGGDCTLAFNSMDNDGFGPSWVLGDPLIRQFCHVYDLGGQRIGFASAHP</sequence>
<comment type="similarity">
    <text evidence="2 12">Belongs to the peptidase A1 family.</text>
</comment>
<protein>
    <recommendedName>
        <fullName evidence="14">Peptidase A1 domain-containing protein</fullName>
    </recommendedName>
</protein>
<evidence type="ECO:0000256" key="3">
    <source>
        <dbReference type="ARBA" id="ARBA00022525"/>
    </source>
</evidence>
<dbReference type="PRINTS" id="PR00792">
    <property type="entry name" value="PEPSIN"/>
</dbReference>
<dbReference type="SUPFAM" id="SSF50630">
    <property type="entry name" value="Acid proteases"/>
    <property type="match status" value="1"/>
</dbReference>
<evidence type="ECO:0000256" key="10">
    <source>
        <dbReference type="PIRSR" id="PIRSR601461-1"/>
    </source>
</evidence>
<evidence type="ECO:0000256" key="6">
    <source>
        <dbReference type="ARBA" id="ARBA00022750"/>
    </source>
</evidence>